<dbReference type="FunFam" id="3.10.20.370:FF:000001">
    <property type="entry name" value="Retrovirus-related Pol polyprotein from transposon 17.6-like protein"/>
    <property type="match status" value="1"/>
</dbReference>
<dbReference type="PANTHER" id="PTHR37984">
    <property type="entry name" value="PROTEIN CBG26694"/>
    <property type="match status" value="1"/>
</dbReference>
<dbReference type="SUPFAM" id="SSF50630">
    <property type="entry name" value="Acid proteases"/>
    <property type="match status" value="1"/>
</dbReference>
<accession>A0AAD9PX98</accession>
<keyword evidence="4" id="KW-1185">Reference proteome</keyword>
<dbReference type="EMBL" id="JARQWQ010000109">
    <property type="protein sequence ID" value="KAK2550536.1"/>
    <property type="molecule type" value="Genomic_DNA"/>
</dbReference>
<dbReference type="CDD" id="cd09274">
    <property type="entry name" value="RNase_HI_RT_Ty3"/>
    <property type="match status" value="1"/>
</dbReference>
<dbReference type="InterPro" id="IPR050951">
    <property type="entry name" value="Retrovirus_Pol_polyprotein"/>
</dbReference>
<dbReference type="Gene3D" id="3.10.10.10">
    <property type="entry name" value="HIV Type 1 Reverse Transcriptase, subunit A, domain 1"/>
    <property type="match status" value="1"/>
</dbReference>
<evidence type="ECO:0000313" key="4">
    <source>
        <dbReference type="Proteomes" id="UP001249851"/>
    </source>
</evidence>
<keyword evidence="1" id="KW-0175">Coiled coil</keyword>
<dbReference type="InterPro" id="IPR043502">
    <property type="entry name" value="DNA/RNA_pol_sf"/>
</dbReference>
<dbReference type="Gene3D" id="3.10.20.370">
    <property type="match status" value="1"/>
</dbReference>
<protein>
    <submittedName>
        <fullName evidence="3">Retrovirus-related Pol polyprotein from transposon 17.6</fullName>
    </submittedName>
</protein>
<dbReference type="Gene3D" id="2.40.70.10">
    <property type="entry name" value="Acid Proteases"/>
    <property type="match status" value="1"/>
</dbReference>
<dbReference type="InterPro" id="IPR043128">
    <property type="entry name" value="Rev_trsase/Diguanyl_cyclase"/>
</dbReference>
<dbReference type="Pfam" id="PF17919">
    <property type="entry name" value="RT_RNaseH_2"/>
    <property type="match status" value="1"/>
</dbReference>
<dbReference type="Proteomes" id="UP001249851">
    <property type="component" value="Unassembled WGS sequence"/>
</dbReference>
<sequence length="859" mass="96604">MANKGLSPMDLSGSASQVAEKWRKWKRSQEDFPAPTFCRDGDPGPIPESGDNAFKIAIRKLDSYFRVEENIPYERHVFRQLAPKEGETADQFMVRLRKQARHCDFGTSLNDNLRDQLIEKLTDFELKRKLLEQRNITLEEASDKARAWEAAGRQASHMTTSPPLADGNSINVVKERQRITRGESATIVEERGIWPEIGTVLREERSVQSVEATFVGDEEASERDEDCAFAFMVSETEEDICHTVICDEPVIEICVDGISTKALIDSGSVSNLMGMSKYEELKTQRLNVKLENCQKRLYAYGGKELNVVGQIQVELSVGTKKINSQFVVTTSGRCLLGHITSRDLGLLRIGLGASSECNVVSKDLASALQTKYPKVFSGIGKLKEYRLKLHVDPEVTPVAQKPRRVPFALREKVTAKVEDLIAKDIVERVDGPTSWVSPVVVAPKSVGDIRLCVDMRKANQAIIRERIPIPTVDEVVENLKGSAVFPKLDLRLGFHQIELDEESRDITTFATHEGLFRYKRLSFGVNSAPEKYQQIIRQVVSDIEGVLNIADDMVVHGKSIEEHDQSLHKVLQKLEEKNLTLNPMKCEFRMDKVVFMGLLLSRYGIGPTEERVRAVLEAAQPTTPTEVWSFLGMVGFSARFIPNFATLAEPLRAISRQGVPFVWGKEQDASFKELKRQLASAPVLAYFDKDAHTRVIADASPVGLGAVLVQEKNGDSRAVCYASRSLSQVERRYSQTEKEALALVWACERFNLYLYGLQTFDLVTDHEALKVIYSRGSKPSVRIERWLLRPQPYNYKVCCVKSRDNIADALSRLTKIPASRNSCYDDEYVRMVALESVPIALKIQEIEKVSADDEELQVV</sequence>
<name>A0AAD9PX98_ACRCE</name>
<dbReference type="Pfam" id="PF00078">
    <property type="entry name" value="RVT_1"/>
    <property type="match status" value="1"/>
</dbReference>
<gene>
    <name evidence="3" type="ORF">P5673_028735</name>
</gene>
<dbReference type="SUPFAM" id="SSF56672">
    <property type="entry name" value="DNA/RNA polymerases"/>
    <property type="match status" value="1"/>
</dbReference>
<feature type="domain" description="Reverse transcriptase" evidence="2">
    <location>
        <begin position="423"/>
        <end position="600"/>
    </location>
</feature>
<dbReference type="AlphaFoldDB" id="A0AAD9PX98"/>
<evidence type="ECO:0000259" key="2">
    <source>
        <dbReference type="PROSITE" id="PS50878"/>
    </source>
</evidence>
<proteinExistence type="predicted"/>
<reference evidence="3" key="1">
    <citation type="journal article" date="2023" name="G3 (Bethesda)">
        <title>Whole genome assembly and annotation of the endangered Caribbean coral Acropora cervicornis.</title>
        <authorList>
            <person name="Selwyn J.D."/>
            <person name="Vollmer S.V."/>
        </authorList>
    </citation>
    <scope>NUCLEOTIDE SEQUENCE</scope>
    <source>
        <strain evidence="3">K2</strain>
    </source>
</reference>
<dbReference type="CDD" id="cd01647">
    <property type="entry name" value="RT_LTR"/>
    <property type="match status" value="1"/>
</dbReference>
<dbReference type="CDD" id="cd00303">
    <property type="entry name" value="retropepsin_like"/>
    <property type="match status" value="1"/>
</dbReference>
<dbReference type="InterPro" id="IPR000477">
    <property type="entry name" value="RT_dom"/>
</dbReference>
<dbReference type="PROSITE" id="PS50878">
    <property type="entry name" value="RT_POL"/>
    <property type="match status" value="1"/>
</dbReference>
<dbReference type="InterPro" id="IPR041577">
    <property type="entry name" value="RT_RNaseH_2"/>
</dbReference>
<dbReference type="PANTHER" id="PTHR37984:SF11">
    <property type="entry name" value="INTEGRASE CATALYTIC DOMAIN-CONTAINING PROTEIN"/>
    <property type="match status" value="1"/>
</dbReference>
<dbReference type="Gene3D" id="3.30.70.270">
    <property type="match status" value="2"/>
</dbReference>
<organism evidence="3 4">
    <name type="scientific">Acropora cervicornis</name>
    <name type="common">Staghorn coral</name>
    <dbReference type="NCBI Taxonomy" id="6130"/>
    <lineage>
        <taxon>Eukaryota</taxon>
        <taxon>Metazoa</taxon>
        <taxon>Cnidaria</taxon>
        <taxon>Anthozoa</taxon>
        <taxon>Hexacorallia</taxon>
        <taxon>Scleractinia</taxon>
        <taxon>Astrocoeniina</taxon>
        <taxon>Acroporidae</taxon>
        <taxon>Acropora</taxon>
    </lineage>
</organism>
<dbReference type="FunFam" id="3.30.70.270:FF:000026">
    <property type="entry name" value="Transposon Ty3-G Gag-Pol polyprotein"/>
    <property type="match status" value="1"/>
</dbReference>
<dbReference type="InterPro" id="IPR021109">
    <property type="entry name" value="Peptidase_aspartic_dom_sf"/>
</dbReference>
<feature type="coiled-coil region" evidence="1">
    <location>
        <begin position="114"/>
        <end position="141"/>
    </location>
</feature>
<comment type="caution">
    <text evidence="3">The sequence shown here is derived from an EMBL/GenBank/DDBJ whole genome shotgun (WGS) entry which is preliminary data.</text>
</comment>
<evidence type="ECO:0000313" key="3">
    <source>
        <dbReference type="EMBL" id="KAK2550536.1"/>
    </source>
</evidence>
<reference evidence="3" key="2">
    <citation type="journal article" date="2023" name="Science">
        <title>Genomic signatures of disease resistance in endangered staghorn corals.</title>
        <authorList>
            <person name="Vollmer S.V."/>
            <person name="Selwyn J.D."/>
            <person name="Despard B.A."/>
            <person name="Roesel C.L."/>
        </authorList>
    </citation>
    <scope>NUCLEOTIDE SEQUENCE</scope>
    <source>
        <strain evidence="3">K2</strain>
    </source>
</reference>
<evidence type="ECO:0000256" key="1">
    <source>
        <dbReference type="SAM" id="Coils"/>
    </source>
</evidence>